<reference evidence="3" key="1">
    <citation type="submission" date="2020-07" db="EMBL/GenBank/DDBJ databases">
        <authorList>
            <person name="Pettersson B.M.F."/>
            <person name="Behra P.R.K."/>
            <person name="Ramesh M."/>
            <person name="Das S."/>
            <person name="Dasgupta S."/>
            <person name="Kirsebom L.A."/>
        </authorList>
    </citation>
    <scope>NUCLEOTIDE SEQUENCE</scope>
    <source>
        <strain evidence="3">DSM 44242</strain>
    </source>
</reference>
<reference evidence="4 6" key="3">
    <citation type="submission" date="2024-04" db="EMBL/GenBank/DDBJ databases">
        <title>Genomic Markers of Mycobacteria.</title>
        <authorList>
            <person name="Soliman M.S."/>
            <person name="Elkholy A."/>
            <person name="Soliman N.S."/>
            <person name="Abbas A."/>
            <person name="Khayrat S."/>
            <person name="Shawky S."/>
        </authorList>
    </citation>
    <scope>NUCLEOTIDE SEQUENCE [LARGE SCALE GENOMIC DNA]</scope>
    <source>
        <strain evidence="4 6">Egy-CU-AM5</strain>
    </source>
</reference>
<evidence type="ECO:0000313" key="5">
    <source>
        <dbReference type="Proteomes" id="UP001141659"/>
    </source>
</evidence>
<dbReference type="GO" id="GO:0003677">
    <property type="term" value="F:DNA binding"/>
    <property type="evidence" value="ECO:0007669"/>
    <property type="project" value="UniProtKB-KW"/>
</dbReference>
<evidence type="ECO:0000313" key="6">
    <source>
        <dbReference type="Proteomes" id="UP001558474"/>
    </source>
</evidence>
<dbReference type="EMBL" id="JACKVC010000021">
    <property type="protein sequence ID" value="MCV7391829.1"/>
    <property type="molecule type" value="Genomic_DNA"/>
</dbReference>
<dbReference type="CDD" id="cd06170">
    <property type="entry name" value="LuxR_C_like"/>
    <property type="match status" value="1"/>
</dbReference>
<dbReference type="Gene3D" id="1.10.10.10">
    <property type="entry name" value="Winged helix-like DNA-binding domain superfamily/Winged helix DNA-binding domain"/>
    <property type="match status" value="1"/>
</dbReference>
<dbReference type="InterPro" id="IPR016032">
    <property type="entry name" value="Sig_transdc_resp-reg_C-effctor"/>
</dbReference>
<dbReference type="AlphaFoldDB" id="A0AAW5T8M6"/>
<keyword evidence="6" id="KW-1185">Reference proteome</keyword>
<dbReference type="RefSeq" id="WP_051577249.1">
    <property type="nucleotide sequence ID" value="NZ_JACKVC010000021.1"/>
</dbReference>
<proteinExistence type="predicted"/>
<name>A0AAW5T8M6_9MYCO</name>
<dbReference type="InterPro" id="IPR000792">
    <property type="entry name" value="Tscrpt_reg_LuxR_C"/>
</dbReference>
<dbReference type="PROSITE" id="PS50043">
    <property type="entry name" value="HTH_LUXR_2"/>
    <property type="match status" value="1"/>
</dbReference>
<dbReference type="InterPro" id="IPR036388">
    <property type="entry name" value="WH-like_DNA-bd_sf"/>
</dbReference>
<feature type="domain" description="HTH luxR-type" evidence="2">
    <location>
        <begin position="146"/>
        <end position="211"/>
    </location>
</feature>
<dbReference type="SMART" id="SM00421">
    <property type="entry name" value="HTH_LUXR"/>
    <property type="match status" value="1"/>
</dbReference>
<reference evidence="3" key="2">
    <citation type="journal article" date="2022" name="BMC Genomics">
        <title>Comparative genome analysis of mycobacteria focusing on tRNA and non-coding RNA.</title>
        <authorList>
            <person name="Behra P.R.K."/>
            <person name="Pettersson B.M.F."/>
            <person name="Ramesh M."/>
            <person name="Das S."/>
            <person name="Dasgupta S."/>
            <person name="Kirsebom L.A."/>
        </authorList>
    </citation>
    <scope>NUCLEOTIDE SEQUENCE</scope>
    <source>
        <strain evidence="3">DSM 44242</strain>
    </source>
</reference>
<comment type="caution">
    <text evidence="3">The sequence shown here is derived from an EMBL/GenBank/DDBJ whole genome shotgun (WGS) entry which is preliminary data.</text>
</comment>
<dbReference type="PANTHER" id="PTHR43214">
    <property type="entry name" value="TWO-COMPONENT RESPONSE REGULATOR"/>
    <property type="match status" value="1"/>
</dbReference>
<dbReference type="SUPFAM" id="SSF46894">
    <property type="entry name" value="C-terminal effector domain of the bipartite response regulators"/>
    <property type="match status" value="1"/>
</dbReference>
<dbReference type="Gene3D" id="3.40.50.2300">
    <property type="match status" value="1"/>
</dbReference>
<organism evidence="3 5">
    <name type="scientific">Mycolicibacterium porcinum</name>
    <dbReference type="NCBI Taxonomy" id="39693"/>
    <lineage>
        <taxon>Bacteria</taxon>
        <taxon>Bacillati</taxon>
        <taxon>Actinomycetota</taxon>
        <taxon>Actinomycetes</taxon>
        <taxon>Mycobacteriales</taxon>
        <taxon>Mycobacteriaceae</taxon>
        <taxon>Mycolicibacterium</taxon>
    </lineage>
</organism>
<keyword evidence="1" id="KW-0238">DNA-binding</keyword>
<sequence length="251" mass="26610">MRHHVFAIVAVRAWTELLSEWILRIPGFELVGTATDATAALGDLARIDLPVDIVVIEVSTRLALESAPALRRSDPPRKLIAVALEDDPGQAMAWASAGAAGLVGRNASVDQLCSALINVSRGAAHCSDEISGALLRGIEANGPRRTGGQGHCLTEREQEVAWLLAHGLTNREIADHLHISPGTVKSHVHNVICKLGVRRRAYVARKLGNGAAAELRIRESAPARAGHMGAAEAGWCSTGAALEGWPTRHPS</sequence>
<dbReference type="InterPro" id="IPR011006">
    <property type="entry name" value="CheY-like_superfamily"/>
</dbReference>
<evidence type="ECO:0000313" key="4">
    <source>
        <dbReference type="EMBL" id="MEX3738422.1"/>
    </source>
</evidence>
<accession>A0AAW5T8M6</accession>
<dbReference type="PANTHER" id="PTHR43214:SF43">
    <property type="entry name" value="TWO-COMPONENT RESPONSE REGULATOR"/>
    <property type="match status" value="1"/>
</dbReference>
<dbReference type="EMBL" id="JBDLOU010000014">
    <property type="protein sequence ID" value="MEX3738422.1"/>
    <property type="molecule type" value="Genomic_DNA"/>
</dbReference>
<dbReference type="Proteomes" id="UP001558474">
    <property type="component" value="Unassembled WGS sequence"/>
</dbReference>
<dbReference type="Pfam" id="PF00196">
    <property type="entry name" value="GerE"/>
    <property type="match status" value="1"/>
</dbReference>
<dbReference type="PRINTS" id="PR00038">
    <property type="entry name" value="HTHLUXR"/>
</dbReference>
<gene>
    <name evidence="4" type="ORF">ABFW12_09250</name>
    <name evidence="3" type="ORF">H5P34_27590</name>
</gene>
<dbReference type="InterPro" id="IPR039420">
    <property type="entry name" value="WalR-like"/>
</dbReference>
<dbReference type="Proteomes" id="UP001141659">
    <property type="component" value="Unassembled WGS sequence"/>
</dbReference>
<dbReference type="GO" id="GO:0006355">
    <property type="term" value="P:regulation of DNA-templated transcription"/>
    <property type="evidence" value="ECO:0007669"/>
    <property type="project" value="InterPro"/>
</dbReference>
<evidence type="ECO:0000256" key="1">
    <source>
        <dbReference type="ARBA" id="ARBA00023125"/>
    </source>
</evidence>
<evidence type="ECO:0000259" key="2">
    <source>
        <dbReference type="PROSITE" id="PS50043"/>
    </source>
</evidence>
<evidence type="ECO:0000313" key="3">
    <source>
        <dbReference type="EMBL" id="MCV7391829.1"/>
    </source>
</evidence>
<protein>
    <submittedName>
        <fullName evidence="3">Response regulator transcription factor</fullName>
    </submittedName>
</protein>
<dbReference type="SUPFAM" id="SSF52172">
    <property type="entry name" value="CheY-like"/>
    <property type="match status" value="1"/>
</dbReference>
<dbReference type="PROSITE" id="PS00622">
    <property type="entry name" value="HTH_LUXR_1"/>
    <property type="match status" value="1"/>
</dbReference>